<comment type="caution">
    <text evidence="2">The sequence shown here is derived from an EMBL/GenBank/DDBJ whole genome shotgun (WGS) entry which is preliminary data.</text>
</comment>
<gene>
    <name evidence="2" type="ORF">EVAR_91982_1</name>
</gene>
<evidence type="ECO:0000313" key="3">
    <source>
        <dbReference type="Proteomes" id="UP000299102"/>
    </source>
</evidence>
<organism evidence="2 3">
    <name type="scientific">Eumeta variegata</name>
    <name type="common">Bagworm moth</name>
    <name type="synonym">Eumeta japonica</name>
    <dbReference type="NCBI Taxonomy" id="151549"/>
    <lineage>
        <taxon>Eukaryota</taxon>
        <taxon>Metazoa</taxon>
        <taxon>Ecdysozoa</taxon>
        <taxon>Arthropoda</taxon>
        <taxon>Hexapoda</taxon>
        <taxon>Insecta</taxon>
        <taxon>Pterygota</taxon>
        <taxon>Neoptera</taxon>
        <taxon>Endopterygota</taxon>
        <taxon>Lepidoptera</taxon>
        <taxon>Glossata</taxon>
        <taxon>Ditrysia</taxon>
        <taxon>Tineoidea</taxon>
        <taxon>Psychidae</taxon>
        <taxon>Oiketicinae</taxon>
        <taxon>Eumeta</taxon>
    </lineage>
</organism>
<feature type="compositionally biased region" description="Basic residues" evidence="1">
    <location>
        <begin position="130"/>
        <end position="140"/>
    </location>
</feature>
<keyword evidence="3" id="KW-1185">Reference proteome</keyword>
<feature type="region of interest" description="Disordered" evidence="1">
    <location>
        <begin position="130"/>
        <end position="211"/>
    </location>
</feature>
<dbReference type="Proteomes" id="UP000299102">
    <property type="component" value="Unassembled WGS sequence"/>
</dbReference>
<sequence>MASGRCRASMDNRGFRVFSADGVFKGVAYVIRGDKPWHNPITGTFLCSTLASGGLERLATLRREPVLSQRHAETFHPSKIIRVLSLDTIRHRSAGLSVCHKDILDRASTPAVAAGIVWLYGPKIRKLKPCGERCRRHPPAARREGEHPRLYKQGHPKGAPVRVQRPTGSNKRKQPAAGSSVQQRRRRFNQNPFKWRSNRPSHWSLRAGSEERRRRVLKKEDLSVAAFGLP</sequence>
<accession>A0A4C2AGA4</accession>
<protein>
    <submittedName>
        <fullName evidence="2">Uncharacterized protein</fullName>
    </submittedName>
</protein>
<dbReference type="AlphaFoldDB" id="A0A4C2AGA4"/>
<reference evidence="2 3" key="1">
    <citation type="journal article" date="2019" name="Commun. Biol.">
        <title>The bagworm genome reveals a unique fibroin gene that provides high tensile strength.</title>
        <authorList>
            <person name="Kono N."/>
            <person name="Nakamura H."/>
            <person name="Ohtoshi R."/>
            <person name="Tomita M."/>
            <person name="Numata K."/>
            <person name="Arakawa K."/>
        </authorList>
    </citation>
    <scope>NUCLEOTIDE SEQUENCE [LARGE SCALE GENOMIC DNA]</scope>
</reference>
<proteinExistence type="predicted"/>
<evidence type="ECO:0000313" key="2">
    <source>
        <dbReference type="EMBL" id="GBP97757.1"/>
    </source>
</evidence>
<dbReference type="EMBL" id="BGZK01003000">
    <property type="protein sequence ID" value="GBP97757.1"/>
    <property type="molecule type" value="Genomic_DNA"/>
</dbReference>
<name>A0A4C2AGA4_EUMVA</name>
<evidence type="ECO:0000256" key="1">
    <source>
        <dbReference type="SAM" id="MobiDB-lite"/>
    </source>
</evidence>